<dbReference type="AlphaFoldDB" id="A0A2P2QYH2"/>
<reference evidence="1" key="1">
    <citation type="submission" date="2018-02" db="EMBL/GenBank/DDBJ databases">
        <title>Rhizophora mucronata_Transcriptome.</title>
        <authorList>
            <person name="Meera S.P."/>
            <person name="Sreeshan A."/>
            <person name="Augustine A."/>
        </authorList>
    </citation>
    <scope>NUCLEOTIDE SEQUENCE</scope>
    <source>
        <tissue evidence="1">Leaf</tissue>
    </source>
</reference>
<dbReference type="EMBL" id="GGEC01091558">
    <property type="protein sequence ID" value="MBX72042.1"/>
    <property type="molecule type" value="Transcribed_RNA"/>
</dbReference>
<sequence>MLFFLFRCSIVRIDAGFSKIVYEMRIKYRKLK</sequence>
<organism evidence="1">
    <name type="scientific">Rhizophora mucronata</name>
    <name type="common">Asiatic mangrove</name>
    <dbReference type="NCBI Taxonomy" id="61149"/>
    <lineage>
        <taxon>Eukaryota</taxon>
        <taxon>Viridiplantae</taxon>
        <taxon>Streptophyta</taxon>
        <taxon>Embryophyta</taxon>
        <taxon>Tracheophyta</taxon>
        <taxon>Spermatophyta</taxon>
        <taxon>Magnoliopsida</taxon>
        <taxon>eudicotyledons</taxon>
        <taxon>Gunneridae</taxon>
        <taxon>Pentapetalae</taxon>
        <taxon>rosids</taxon>
        <taxon>fabids</taxon>
        <taxon>Malpighiales</taxon>
        <taxon>Rhizophoraceae</taxon>
        <taxon>Rhizophora</taxon>
    </lineage>
</organism>
<evidence type="ECO:0000313" key="1">
    <source>
        <dbReference type="EMBL" id="MBX72042.1"/>
    </source>
</evidence>
<protein>
    <submittedName>
        <fullName evidence="1">Uncharacterized protein</fullName>
    </submittedName>
</protein>
<name>A0A2P2QYH2_RHIMU</name>
<accession>A0A2P2QYH2</accession>
<proteinExistence type="predicted"/>